<dbReference type="Proteomes" id="UP000185434">
    <property type="component" value="Chromosome"/>
</dbReference>
<proteinExistence type="inferred from homology"/>
<evidence type="ECO:0000256" key="5">
    <source>
        <dbReference type="ARBA" id="ARBA00022692"/>
    </source>
</evidence>
<dbReference type="KEGG" id="cfk:CFRA_01680"/>
<feature type="transmembrane region" description="Helical" evidence="8">
    <location>
        <begin position="258"/>
        <end position="278"/>
    </location>
</feature>
<feature type="transmembrane region" description="Helical" evidence="8">
    <location>
        <begin position="116"/>
        <end position="144"/>
    </location>
</feature>
<keyword evidence="6 8" id="KW-1133">Transmembrane helix</keyword>
<dbReference type="GO" id="GO:0055085">
    <property type="term" value="P:transmembrane transport"/>
    <property type="evidence" value="ECO:0007669"/>
    <property type="project" value="InterPro"/>
</dbReference>
<evidence type="ECO:0000256" key="8">
    <source>
        <dbReference type="SAM" id="Phobius"/>
    </source>
</evidence>
<dbReference type="PANTHER" id="PTHR36838:SF1">
    <property type="entry name" value="SLR1864 PROTEIN"/>
    <property type="match status" value="1"/>
</dbReference>
<dbReference type="InterPro" id="IPR004776">
    <property type="entry name" value="Mem_transp_PIN-like"/>
</dbReference>
<dbReference type="InterPro" id="IPR038770">
    <property type="entry name" value="Na+/solute_symporter_sf"/>
</dbReference>
<feature type="transmembrane region" description="Helical" evidence="8">
    <location>
        <begin position="65"/>
        <end position="88"/>
    </location>
</feature>
<dbReference type="EMBL" id="CP009247">
    <property type="protein sequence ID" value="APT88200.1"/>
    <property type="molecule type" value="Genomic_DNA"/>
</dbReference>
<organism evidence="9 10">
    <name type="scientific">Corynebacterium frankenforstense DSM 45800</name>
    <dbReference type="NCBI Taxonomy" id="1437875"/>
    <lineage>
        <taxon>Bacteria</taxon>
        <taxon>Bacillati</taxon>
        <taxon>Actinomycetota</taxon>
        <taxon>Actinomycetes</taxon>
        <taxon>Mycobacteriales</taxon>
        <taxon>Corynebacteriaceae</taxon>
        <taxon>Corynebacterium</taxon>
    </lineage>
</organism>
<dbReference type="OrthoDB" id="5405318at2"/>
<keyword evidence="3" id="KW-0813">Transport</keyword>
<comment type="subcellular location">
    <subcellularLocation>
        <location evidence="1">Cell membrane</location>
        <topology evidence="1">Multi-pass membrane protein</topology>
    </subcellularLocation>
</comment>
<evidence type="ECO:0000256" key="4">
    <source>
        <dbReference type="ARBA" id="ARBA00022475"/>
    </source>
</evidence>
<keyword evidence="10" id="KW-1185">Reference proteome</keyword>
<evidence type="ECO:0000256" key="7">
    <source>
        <dbReference type="ARBA" id="ARBA00023136"/>
    </source>
</evidence>
<gene>
    <name evidence="9" type="ORF">CFRA_01680</name>
</gene>
<keyword evidence="4" id="KW-1003">Cell membrane</keyword>
<dbReference type="GO" id="GO:0005886">
    <property type="term" value="C:plasma membrane"/>
    <property type="evidence" value="ECO:0007669"/>
    <property type="project" value="UniProtKB-SubCell"/>
</dbReference>
<accession>A0A1L7CQS9</accession>
<comment type="similarity">
    <text evidence="2">Belongs to the auxin efflux carrier (TC 2.A.69) family.</text>
</comment>
<reference evidence="9 10" key="1">
    <citation type="submission" date="2014-08" db="EMBL/GenBank/DDBJ databases">
        <title>Complete genome sequence of Corynebacterium frankenforstense ST18(T) (=DSM 45800(T)), isolated from raw cow milk.</title>
        <authorList>
            <person name="Ruckert C."/>
            <person name="Albersmeier A."/>
            <person name="Winkler A."/>
            <person name="Lipski A."/>
            <person name="Kalinowski J."/>
        </authorList>
    </citation>
    <scope>NUCLEOTIDE SEQUENCE [LARGE SCALE GENOMIC DNA]</scope>
    <source>
        <strain evidence="9 10">ST18</strain>
    </source>
</reference>
<feature type="transmembrane region" description="Helical" evidence="8">
    <location>
        <begin position="227"/>
        <end position="252"/>
    </location>
</feature>
<sequence length="311" mass="31970">MIGVVTGFAIIFTVVGAGFALGRAGVFGGDGGRLVLNRVAFHAATPALLFTVVAKSDQKELFSPVILVSLLAAVVTALIYAAVSAVFFRRDLATTTMGAAAASYVNSNNIGLPVGIYVLGTGAYVAPVIVLQVVLFTPLILALITAEDHRGASRARRIGHSLREALATPLVLGSVAGLVVCLAGWEIPQPVMAPLELLGGASIPLILMSFGASLTEQKMLDSPADRPAALVATAMKLVLMPAVALVLGLGLGLSGTQLYAALILAALPTAQNVYNYAATYRKGEIVARDTVFLSTFLALPVMLGIAALFGG</sequence>
<evidence type="ECO:0000256" key="1">
    <source>
        <dbReference type="ARBA" id="ARBA00004651"/>
    </source>
</evidence>
<dbReference type="RefSeq" id="WP_075663171.1">
    <property type="nucleotide sequence ID" value="NZ_CP009247.1"/>
</dbReference>
<dbReference type="Gene3D" id="1.20.1530.20">
    <property type="match status" value="1"/>
</dbReference>
<dbReference type="PANTHER" id="PTHR36838">
    <property type="entry name" value="AUXIN EFFLUX CARRIER FAMILY PROTEIN"/>
    <property type="match status" value="1"/>
</dbReference>
<feature type="transmembrane region" description="Helical" evidence="8">
    <location>
        <begin position="165"/>
        <end position="185"/>
    </location>
</feature>
<name>A0A1L7CQS9_9CORY</name>
<feature type="transmembrane region" description="Helical" evidence="8">
    <location>
        <begin position="197"/>
        <end position="215"/>
    </location>
</feature>
<evidence type="ECO:0000256" key="3">
    <source>
        <dbReference type="ARBA" id="ARBA00022448"/>
    </source>
</evidence>
<keyword evidence="7 8" id="KW-0472">Membrane</keyword>
<keyword evidence="5 8" id="KW-0812">Transmembrane</keyword>
<feature type="transmembrane region" description="Helical" evidence="8">
    <location>
        <begin position="34"/>
        <end position="53"/>
    </location>
</feature>
<protein>
    <submittedName>
        <fullName evidence="9">Permease</fullName>
    </submittedName>
</protein>
<evidence type="ECO:0000256" key="2">
    <source>
        <dbReference type="ARBA" id="ARBA00010145"/>
    </source>
</evidence>
<evidence type="ECO:0000313" key="10">
    <source>
        <dbReference type="Proteomes" id="UP000185434"/>
    </source>
</evidence>
<evidence type="ECO:0000256" key="6">
    <source>
        <dbReference type="ARBA" id="ARBA00022989"/>
    </source>
</evidence>
<dbReference type="Pfam" id="PF03547">
    <property type="entry name" value="Mem_trans"/>
    <property type="match status" value="1"/>
</dbReference>
<feature type="transmembrane region" description="Helical" evidence="8">
    <location>
        <begin position="290"/>
        <end position="309"/>
    </location>
</feature>
<dbReference type="AlphaFoldDB" id="A0A1L7CQS9"/>
<evidence type="ECO:0000313" key="9">
    <source>
        <dbReference type="EMBL" id="APT88200.1"/>
    </source>
</evidence>